<dbReference type="OMA" id="SMPHWKH"/>
<dbReference type="SUPFAM" id="SSF81383">
    <property type="entry name" value="F-box domain"/>
    <property type="match status" value="1"/>
</dbReference>
<dbReference type="CDD" id="cd09917">
    <property type="entry name" value="F-box_SF"/>
    <property type="match status" value="1"/>
</dbReference>
<accession>A0A2H3DCM5</accession>
<gene>
    <name evidence="1" type="ORF">ARMGADRAFT_1033263</name>
</gene>
<dbReference type="EMBL" id="KZ293669">
    <property type="protein sequence ID" value="PBK89162.1"/>
    <property type="molecule type" value="Genomic_DNA"/>
</dbReference>
<dbReference type="AlphaFoldDB" id="A0A2H3DCM5"/>
<dbReference type="STRING" id="47427.A0A2H3DCM5"/>
<name>A0A2H3DCM5_ARMGA</name>
<dbReference type="InParanoid" id="A0A2H3DCM5"/>
<dbReference type="Proteomes" id="UP000217790">
    <property type="component" value="Unassembled WGS sequence"/>
</dbReference>
<evidence type="ECO:0000313" key="1">
    <source>
        <dbReference type="EMBL" id="PBK89162.1"/>
    </source>
</evidence>
<dbReference type="InterPro" id="IPR036047">
    <property type="entry name" value="F-box-like_dom_sf"/>
</dbReference>
<keyword evidence="2" id="KW-1185">Reference proteome</keyword>
<reference evidence="2" key="1">
    <citation type="journal article" date="2017" name="Nat. Ecol. Evol.">
        <title>Genome expansion and lineage-specific genetic innovations in the forest pathogenic fungi Armillaria.</title>
        <authorList>
            <person name="Sipos G."/>
            <person name="Prasanna A.N."/>
            <person name="Walter M.C."/>
            <person name="O'Connor E."/>
            <person name="Balint B."/>
            <person name="Krizsan K."/>
            <person name="Kiss B."/>
            <person name="Hess J."/>
            <person name="Varga T."/>
            <person name="Slot J."/>
            <person name="Riley R."/>
            <person name="Boka B."/>
            <person name="Rigling D."/>
            <person name="Barry K."/>
            <person name="Lee J."/>
            <person name="Mihaltcheva S."/>
            <person name="LaButti K."/>
            <person name="Lipzen A."/>
            <person name="Waldron R."/>
            <person name="Moloney N.M."/>
            <person name="Sperisen C."/>
            <person name="Kredics L."/>
            <person name="Vagvoelgyi C."/>
            <person name="Patrignani A."/>
            <person name="Fitzpatrick D."/>
            <person name="Nagy I."/>
            <person name="Doyle S."/>
            <person name="Anderson J.B."/>
            <person name="Grigoriev I.V."/>
            <person name="Gueldener U."/>
            <person name="Muensterkoetter M."/>
            <person name="Nagy L.G."/>
        </authorList>
    </citation>
    <scope>NUCLEOTIDE SEQUENCE [LARGE SCALE GENOMIC DNA]</scope>
    <source>
        <strain evidence="2">Ar21-2</strain>
    </source>
</reference>
<dbReference type="Gene3D" id="3.80.10.10">
    <property type="entry name" value="Ribonuclease Inhibitor"/>
    <property type="match status" value="1"/>
</dbReference>
<dbReference type="SUPFAM" id="SSF52047">
    <property type="entry name" value="RNI-like"/>
    <property type="match status" value="1"/>
</dbReference>
<sequence>MLKTLLDGQAKVTGNLLTAKALLHPIRSIPDDVLSYIFSFCVQEVYDLINKIVVHNSLDSRKPPWTLSQVCRSWRRVALSAAPLWKCLSLDFERYNAPEKLPLHSFMLGLHLQRARRHQLTIRLSSTTNIHSHVFLPILLTSMPHWKHLRVYVPSKTLITFSTYGGYLESLHYLDAKTVTQDLFMSPIHTFQKTRSLRTLKINSTLCHYICLPDSGNGLTDLTLCGPSVKHMFSVLGNAPNIKTLSVYFRVSNPFERLDLPIVMPKLTSLTIAEYKGAAPKSIIHLFESLELPALFYLKIGCDRARGSKIDIKTGLIAFLASISNLRHLSFAAKTVDKDVLSTLTRSNDNGDILPQLLTFDLRGSESIPKPKILLEMVESRQTHQGEGVVRLRKLQELYLDAPLAFDHSSWASRWQSLLRSGLINHHQFSEPSHMSGFHALLFITSWLLALQMTGLPSTFRISHIPLAEMSV</sequence>
<dbReference type="Gene3D" id="1.20.1280.50">
    <property type="match status" value="1"/>
</dbReference>
<organism evidence="1 2">
    <name type="scientific">Armillaria gallica</name>
    <name type="common">Bulbous honey fungus</name>
    <name type="synonym">Armillaria bulbosa</name>
    <dbReference type="NCBI Taxonomy" id="47427"/>
    <lineage>
        <taxon>Eukaryota</taxon>
        <taxon>Fungi</taxon>
        <taxon>Dikarya</taxon>
        <taxon>Basidiomycota</taxon>
        <taxon>Agaricomycotina</taxon>
        <taxon>Agaricomycetes</taxon>
        <taxon>Agaricomycetidae</taxon>
        <taxon>Agaricales</taxon>
        <taxon>Marasmiineae</taxon>
        <taxon>Physalacriaceae</taxon>
        <taxon>Armillaria</taxon>
    </lineage>
</organism>
<protein>
    <submittedName>
        <fullName evidence="1">Uncharacterized protein</fullName>
    </submittedName>
</protein>
<dbReference type="OrthoDB" id="3365698at2759"/>
<evidence type="ECO:0000313" key="2">
    <source>
        <dbReference type="Proteomes" id="UP000217790"/>
    </source>
</evidence>
<proteinExistence type="predicted"/>
<dbReference type="InterPro" id="IPR032675">
    <property type="entry name" value="LRR_dom_sf"/>
</dbReference>